<evidence type="ECO:0000313" key="4">
    <source>
        <dbReference type="EMBL" id="TDH67196.1"/>
    </source>
</evidence>
<keyword evidence="5" id="KW-1185">Reference proteome</keyword>
<evidence type="ECO:0008006" key="6">
    <source>
        <dbReference type="Google" id="ProtNLM"/>
    </source>
</evidence>
<keyword evidence="1" id="KW-0175">Coiled coil</keyword>
<evidence type="ECO:0000256" key="1">
    <source>
        <dbReference type="SAM" id="Coils"/>
    </source>
</evidence>
<protein>
    <recommendedName>
        <fullName evidence="6">RxLR effector protein</fullName>
    </recommendedName>
</protein>
<dbReference type="AlphaFoldDB" id="A0A976FIF0"/>
<evidence type="ECO:0000313" key="5">
    <source>
        <dbReference type="Proteomes" id="UP000294530"/>
    </source>
</evidence>
<dbReference type="KEGG" id="blac:94348602"/>
<feature type="compositionally biased region" description="Basic and acidic residues" evidence="2">
    <location>
        <begin position="47"/>
        <end position="65"/>
    </location>
</feature>
<feature type="region of interest" description="Disordered" evidence="2">
    <location>
        <begin position="45"/>
        <end position="65"/>
    </location>
</feature>
<feature type="signal peptide" evidence="3">
    <location>
        <begin position="1"/>
        <end position="26"/>
    </location>
</feature>
<evidence type="ECO:0000256" key="3">
    <source>
        <dbReference type="SAM" id="SignalP"/>
    </source>
</evidence>
<feature type="coiled-coil region" evidence="1">
    <location>
        <begin position="364"/>
        <end position="391"/>
    </location>
</feature>
<dbReference type="GeneID" id="94348602"/>
<evidence type="ECO:0000256" key="2">
    <source>
        <dbReference type="SAM" id="MobiDB-lite"/>
    </source>
</evidence>
<gene>
    <name evidence="4" type="ORF">CCR75_004845</name>
</gene>
<dbReference type="EMBL" id="SHOA02000006">
    <property type="protein sequence ID" value="TDH67196.1"/>
    <property type="molecule type" value="Genomic_DNA"/>
</dbReference>
<accession>A0A976FIF0</accession>
<name>A0A976FIF0_BRELC</name>
<dbReference type="RefSeq" id="XP_067816695.1">
    <property type="nucleotide sequence ID" value="XM_067962931.1"/>
</dbReference>
<comment type="caution">
    <text evidence="4">The sequence shown here is derived from an EMBL/GenBank/DDBJ whole genome shotgun (WGS) entry which is preliminary data.</text>
</comment>
<reference evidence="4 5" key="1">
    <citation type="journal article" date="2021" name="Genome Biol.">
        <title>AFLAP: assembly-free linkage analysis pipeline using k-mers from genome sequencing data.</title>
        <authorList>
            <person name="Fletcher K."/>
            <person name="Zhang L."/>
            <person name="Gil J."/>
            <person name="Han R."/>
            <person name="Cavanaugh K."/>
            <person name="Michelmore R."/>
        </authorList>
    </citation>
    <scope>NUCLEOTIDE SEQUENCE [LARGE SCALE GENOMIC DNA]</scope>
    <source>
        <strain evidence="4 5">SF5</strain>
    </source>
</reference>
<sequence>MHVYTSVSVVLVAISVYSVPLASTKALNVRDAVSHESQFEYVSKNTTGEENHSLRSAETAHEDRMPTGFGKKLSNLLNKSSRNDLPFAISTDGEPLSKPLLSKSLNEKFSAIENEFKLLSKNCQSMVPRLSRINKRDAERLIEWIEWFSKARDPPAMDPRTALEFLGLLTSFKVNSMNIVTAFKLLSYNPKLVQFANVALKEMGSDWAFIETLFQSWKKNKKDPMKFLKLLPISDAVMNNMLVMWLKHFQDYYNVSSKPTIQMIFESLKKPNPNLSSATLFYRLQWLLAHSTLEINETITRLMLSGFMDETTSRFMKETWEAQNIGFDKILDTMGILQNGHSVDSSLLRQCLVYADDWTGKVSVAMNNRKRDDLEKEIESKLHENVESARNAIVQRFNLEDERIKETLISLSRTEVIETSDANEILEIVSPIKKRVVHVKLKDSSPVTKKDVDMILKKLVPTKKRVANEILKNPFPTNK</sequence>
<proteinExistence type="predicted"/>
<feature type="chain" id="PRO_5037560951" description="RxLR effector protein" evidence="3">
    <location>
        <begin position="27"/>
        <end position="479"/>
    </location>
</feature>
<keyword evidence="3" id="KW-0732">Signal</keyword>
<organism evidence="4 5">
    <name type="scientific">Bremia lactucae</name>
    <name type="common">Lettuce downy mildew</name>
    <dbReference type="NCBI Taxonomy" id="4779"/>
    <lineage>
        <taxon>Eukaryota</taxon>
        <taxon>Sar</taxon>
        <taxon>Stramenopiles</taxon>
        <taxon>Oomycota</taxon>
        <taxon>Peronosporomycetes</taxon>
        <taxon>Peronosporales</taxon>
        <taxon>Peronosporaceae</taxon>
        <taxon>Bremia</taxon>
    </lineage>
</organism>
<dbReference type="Proteomes" id="UP000294530">
    <property type="component" value="Unassembled WGS sequence"/>
</dbReference>